<name>A0ACC0VW76_9STRA</name>
<reference evidence="1 2" key="1">
    <citation type="journal article" date="2022" name="bioRxiv">
        <title>The genome of the oomycete Peronosclerospora sorghi, a cosmopolitan pathogen of maize and sorghum, is inflated with dispersed pseudogenes.</title>
        <authorList>
            <person name="Fletcher K."/>
            <person name="Martin F."/>
            <person name="Isakeit T."/>
            <person name="Cavanaugh K."/>
            <person name="Magill C."/>
            <person name="Michelmore R."/>
        </authorList>
    </citation>
    <scope>NUCLEOTIDE SEQUENCE [LARGE SCALE GENOMIC DNA]</scope>
    <source>
        <strain evidence="1">P6</strain>
    </source>
</reference>
<comment type="caution">
    <text evidence="1">The sequence shown here is derived from an EMBL/GenBank/DDBJ whole genome shotgun (WGS) entry which is preliminary data.</text>
</comment>
<protein>
    <submittedName>
        <fullName evidence="1">Uncharacterized protein</fullName>
    </submittedName>
</protein>
<dbReference type="Proteomes" id="UP001163321">
    <property type="component" value="Chromosome 6"/>
</dbReference>
<proteinExistence type="predicted"/>
<organism evidence="1 2">
    <name type="scientific">Peronosclerospora sorghi</name>
    <dbReference type="NCBI Taxonomy" id="230839"/>
    <lineage>
        <taxon>Eukaryota</taxon>
        <taxon>Sar</taxon>
        <taxon>Stramenopiles</taxon>
        <taxon>Oomycota</taxon>
        <taxon>Peronosporomycetes</taxon>
        <taxon>Peronosporales</taxon>
        <taxon>Peronosporaceae</taxon>
        <taxon>Peronosclerospora</taxon>
    </lineage>
</organism>
<sequence length="136" mass="15607">MLLEVASGTLSKYLTLEHASLPTLQSTCLYVMLAVVYCIVRFIRKTPWIGVPWWFYTILAVVDVEDNYFAVKAYNYANYATTRYSFRHYLGALIAMGGSIVIFVSDFRRQPMEAGVEKYVATFTRSLLLCSMTRRT</sequence>
<gene>
    <name evidence="1" type="ORF">PsorP6_010941</name>
</gene>
<accession>A0ACC0VW76</accession>
<evidence type="ECO:0000313" key="2">
    <source>
        <dbReference type="Proteomes" id="UP001163321"/>
    </source>
</evidence>
<dbReference type="EMBL" id="CM047585">
    <property type="protein sequence ID" value="KAI9910825.1"/>
    <property type="molecule type" value="Genomic_DNA"/>
</dbReference>
<evidence type="ECO:0000313" key="1">
    <source>
        <dbReference type="EMBL" id="KAI9910825.1"/>
    </source>
</evidence>
<keyword evidence="2" id="KW-1185">Reference proteome</keyword>